<comment type="similarity">
    <text evidence="2">Belongs to the importin beta family.</text>
</comment>
<evidence type="ECO:0000256" key="4">
    <source>
        <dbReference type="ARBA" id="ARBA00023242"/>
    </source>
</evidence>
<reference evidence="6" key="2">
    <citation type="submission" date="2020-08" db="EMBL/GenBank/DDBJ databases">
        <authorList>
            <person name="Kikuchi T."/>
        </authorList>
    </citation>
    <scope>NUCLEOTIDE SEQUENCE</scope>
    <source>
        <strain evidence="5">Ka4C1</strain>
    </source>
</reference>
<evidence type="ECO:0000256" key="3">
    <source>
        <dbReference type="ARBA" id="ARBA00022448"/>
    </source>
</evidence>
<evidence type="ECO:0000313" key="6">
    <source>
        <dbReference type="EMBL" id="CAG9110360.1"/>
    </source>
</evidence>
<dbReference type="EMBL" id="CAJFCV020000003">
    <property type="protein sequence ID" value="CAG9110360.1"/>
    <property type="molecule type" value="Genomic_DNA"/>
</dbReference>
<sequence>MTSMSDWDGIRNELSEIGDLDETRAFRPGVLREWFSVLLNCTDNKIRKKIEKALGNLTKRYETVEVVVQIIQSDSDVNIRCFGATYLANNCGDFVDIIIESPGSQEKLNMLKEILSFCLKNDEMPSNIRAVLLKGFGFFMFKVIPDIWPDAVDQLIHSQTNPQYVVEVLSDLCNNVANQPQPHSARRRRNEYLLSAQNVVMYLYQVIENSSATQIFEKASELIKNFWSLSGAVPETLFPLVTKMFESGKFTFQTVTNLTAGIRVFPPKLFPTYLSSYVQCLIKYVNGPLLDAIRRSIRMVTHDEMVDHDHQMVELTAELCDFYGYLLSSLATLAFCRRTDGEIFPMLDDILQAIFNFVVELSKVPGKPGHEDPFSEMNGMFFNRLYEALFDVMYNIGPEKMKSLGQALEPALEPTFEKSRTGPIDFEEQLESIERFRESNQELILLLDLLSDHEIIPIMISALNSMIDSKETDDNTKVASISVFYYYLNVIDDIPPAHFLPHSAVLETTLNTICISDVSDKQKEECVYQFLTFVSGLVGKDGSYATLVGQVFDLVVPFLFGFCQYPKALEASLTLVHTYSRYCTLNEKTISELCGFLVGYSTNEVPAIQKLVMTSLINFLSCEPSDDEEVPFPIACFILEFVEKRCENCLSIVSQAGTPPSSLALRVFKEQSQIIGYIGQNSNKKALEVVSPLVSILCDYLVRLLDYRIPEADLVTFSNPVCLMVNENVIRKLSHVQVDYAWNYPDIFVRIYKEGLSLNEEFVIQELIPMISNLTASVFSTSGNNQRVDNADLSTLELVCYFLRKKERIFLKFVATRTTIEPTKDFLTACVGIALKSITYSYSDEGITKGLRAIESIIGVKDPEIIKAVQPTFPLIIPPILDLVFSLFFHCGQVAISQILVFLAQKNPEVFSRCICQHKELIHNDERALILGTPNRSLFLKYFLRWNNEWARRKENS</sequence>
<evidence type="ECO:0000313" key="9">
    <source>
        <dbReference type="WBParaSite" id="BXY_1539700.1"/>
    </source>
</evidence>
<proteinExistence type="inferred from homology"/>
<dbReference type="GO" id="GO:0006606">
    <property type="term" value="P:protein import into nucleus"/>
    <property type="evidence" value="ECO:0007669"/>
    <property type="project" value="TreeGrafter"/>
</dbReference>
<gene>
    <name evidence="5" type="ORF">BXYJ_LOCUS7431</name>
</gene>
<reference evidence="9" key="1">
    <citation type="submission" date="2016-11" db="UniProtKB">
        <authorList>
            <consortium name="WormBaseParasite"/>
        </authorList>
    </citation>
    <scope>IDENTIFICATION</scope>
</reference>
<evidence type="ECO:0000313" key="8">
    <source>
        <dbReference type="Proteomes" id="UP000659654"/>
    </source>
</evidence>
<dbReference type="InterPro" id="IPR011989">
    <property type="entry name" value="ARM-like"/>
</dbReference>
<dbReference type="WBParaSite" id="BXY_1539700.1">
    <property type="protein sequence ID" value="BXY_1539700.1"/>
    <property type="gene ID" value="BXY_1539700"/>
</dbReference>
<name>A0A1I7SQT4_BURXY</name>
<dbReference type="PANTHER" id="PTHR12363:SF33">
    <property type="entry name" value="IMPORTIN-13"/>
    <property type="match status" value="1"/>
</dbReference>
<keyword evidence="4" id="KW-0539">Nucleus</keyword>
<dbReference type="GO" id="GO:0005634">
    <property type="term" value="C:nucleus"/>
    <property type="evidence" value="ECO:0007669"/>
    <property type="project" value="UniProtKB-SubCell"/>
</dbReference>
<comment type="subcellular location">
    <subcellularLocation>
        <location evidence="1">Nucleus</location>
    </subcellularLocation>
</comment>
<protein>
    <submittedName>
        <fullName evidence="5">(pine wood nematode) hypothetical protein</fullName>
    </submittedName>
</protein>
<dbReference type="EMBL" id="CAJFDI010000003">
    <property type="protein sequence ID" value="CAD5222463.1"/>
    <property type="molecule type" value="Genomic_DNA"/>
</dbReference>
<dbReference type="InterPro" id="IPR051345">
    <property type="entry name" value="Importin_beta-like_NTR"/>
</dbReference>
<evidence type="ECO:0000256" key="1">
    <source>
        <dbReference type="ARBA" id="ARBA00004123"/>
    </source>
</evidence>
<dbReference type="Proteomes" id="UP000659654">
    <property type="component" value="Unassembled WGS sequence"/>
</dbReference>
<keyword evidence="8" id="KW-1185">Reference proteome</keyword>
<dbReference type="Proteomes" id="UP000095284">
    <property type="component" value="Unplaced"/>
</dbReference>
<keyword evidence="3" id="KW-0813">Transport</keyword>
<dbReference type="Proteomes" id="UP000582659">
    <property type="component" value="Unassembled WGS sequence"/>
</dbReference>
<dbReference type="InterPro" id="IPR016024">
    <property type="entry name" value="ARM-type_fold"/>
</dbReference>
<dbReference type="Gene3D" id="1.25.10.10">
    <property type="entry name" value="Leucine-rich Repeat Variant"/>
    <property type="match status" value="1"/>
</dbReference>
<evidence type="ECO:0000256" key="2">
    <source>
        <dbReference type="ARBA" id="ARBA00007991"/>
    </source>
</evidence>
<dbReference type="OrthoDB" id="5806973at2759"/>
<evidence type="ECO:0000313" key="7">
    <source>
        <dbReference type="Proteomes" id="UP000095284"/>
    </source>
</evidence>
<dbReference type="SUPFAM" id="SSF48371">
    <property type="entry name" value="ARM repeat"/>
    <property type="match status" value="1"/>
</dbReference>
<evidence type="ECO:0000313" key="5">
    <source>
        <dbReference type="EMBL" id="CAD5222463.1"/>
    </source>
</evidence>
<accession>A0A1I7SQT4</accession>
<dbReference type="PANTHER" id="PTHR12363">
    <property type="entry name" value="TRANSPORTIN 3 AND IMPORTIN 13"/>
    <property type="match status" value="1"/>
</dbReference>
<dbReference type="AlphaFoldDB" id="A0A1I7SQT4"/>
<organism evidence="7 9">
    <name type="scientific">Bursaphelenchus xylophilus</name>
    <name type="common">Pinewood nematode worm</name>
    <name type="synonym">Aphelenchoides xylophilus</name>
    <dbReference type="NCBI Taxonomy" id="6326"/>
    <lineage>
        <taxon>Eukaryota</taxon>
        <taxon>Metazoa</taxon>
        <taxon>Ecdysozoa</taxon>
        <taxon>Nematoda</taxon>
        <taxon>Chromadorea</taxon>
        <taxon>Rhabditida</taxon>
        <taxon>Tylenchina</taxon>
        <taxon>Tylenchomorpha</taxon>
        <taxon>Aphelenchoidea</taxon>
        <taxon>Aphelenchoididae</taxon>
        <taxon>Bursaphelenchus</taxon>
    </lineage>
</organism>
<dbReference type="GO" id="GO:0005737">
    <property type="term" value="C:cytoplasm"/>
    <property type="evidence" value="ECO:0007669"/>
    <property type="project" value="TreeGrafter"/>
</dbReference>